<name>A0A2R6XZU6_9BACL</name>
<sequence length="241" mass="25728">MQQLILLTGASGGIGEALVEELAGYGDMILQGRNIARLEALAAVVEKVSGGASRAQIWAQDLADLVTLRRYLSSLPPASVFIHAAGQPLYAPFLKTEEKDWDALFKVHVKSAYLIIQKLLPHMLSRRYGRIIFVSSLWAQVGAAGEVAYAAAKGAINALVRSLGQELSGTGITVNAVAPGAVATRMVDHYLEADARQSLVEKIPAGRLAQPSEVAHLIRFLVEQSSDYLTGEIIGMSGGLH</sequence>
<dbReference type="PRINTS" id="PR00081">
    <property type="entry name" value="GDHRDH"/>
</dbReference>
<gene>
    <name evidence="4" type="ORF">BSOLF_1137</name>
</gene>
<accession>A0A2R6XZU6</accession>
<comment type="similarity">
    <text evidence="1">Belongs to the short-chain dehydrogenases/reductases (SDR) family.</text>
</comment>
<dbReference type="Proteomes" id="UP000244338">
    <property type="component" value="Unassembled WGS sequence"/>
</dbReference>
<dbReference type="SUPFAM" id="SSF51735">
    <property type="entry name" value="NAD(P)-binding Rossmann-fold domains"/>
    <property type="match status" value="1"/>
</dbReference>
<protein>
    <submittedName>
        <fullName evidence="4">3-oxoacyl-[acyl-carrier protein] reductase</fullName>
    </submittedName>
</protein>
<dbReference type="InterPro" id="IPR020904">
    <property type="entry name" value="Sc_DH/Rdtase_CS"/>
</dbReference>
<dbReference type="PROSITE" id="PS00061">
    <property type="entry name" value="ADH_SHORT"/>
    <property type="match status" value="1"/>
</dbReference>
<dbReference type="Gene3D" id="3.40.50.720">
    <property type="entry name" value="NAD(P)-binding Rossmann-like Domain"/>
    <property type="match status" value="1"/>
</dbReference>
<dbReference type="EMBL" id="PEBX01000061">
    <property type="protein sequence ID" value="PTQ55910.1"/>
    <property type="molecule type" value="Genomic_DNA"/>
</dbReference>
<dbReference type="PANTHER" id="PTHR42879:SF2">
    <property type="entry name" value="3-OXOACYL-[ACYL-CARRIER-PROTEIN] REDUCTASE FABG"/>
    <property type="match status" value="1"/>
</dbReference>
<dbReference type="Pfam" id="PF13561">
    <property type="entry name" value="adh_short_C2"/>
    <property type="match status" value="1"/>
</dbReference>
<dbReference type="SMART" id="SM00822">
    <property type="entry name" value="PKS_KR"/>
    <property type="match status" value="1"/>
</dbReference>
<dbReference type="GO" id="GO:0016491">
    <property type="term" value="F:oxidoreductase activity"/>
    <property type="evidence" value="ECO:0007669"/>
    <property type="project" value="UniProtKB-KW"/>
</dbReference>
<evidence type="ECO:0000313" key="4">
    <source>
        <dbReference type="EMBL" id="PTQ55910.1"/>
    </source>
</evidence>
<keyword evidence="2" id="KW-0560">Oxidoreductase</keyword>
<dbReference type="AlphaFoldDB" id="A0A2R6XZU6"/>
<dbReference type="PANTHER" id="PTHR42879">
    <property type="entry name" value="3-OXOACYL-(ACYL-CARRIER-PROTEIN) REDUCTASE"/>
    <property type="match status" value="1"/>
</dbReference>
<evidence type="ECO:0000256" key="1">
    <source>
        <dbReference type="ARBA" id="ARBA00006484"/>
    </source>
</evidence>
<evidence type="ECO:0000256" key="2">
    <source>
        <dbReference type="ARBA" id="ARBA00023002"/>
    </source>
</evidence>
<dbReference type="InterPro" id="IPR002347">
    <property type="entry name" value="SDR_fam"/>
</dbReference>
<dbReference type="InterPro" id="IPR050259">
    <property type="entry name" value="SDR"/>
</dbReference>
<dbReference type="GO" id="GO:0032787">
    <property type="term" value="P:monocarboxylic acid metabolic process"/>
    <property type="evidence" value="ECO:0007669"/>
    <property type="project" value="UniProtKB-ARBA"/>
</dbReference>
<organism evidence="4 5">
    <name type="scientific">Candidatus Carbonibacillus altaicus</name>
    <dbReference type="NCBI Taxonomy" id="2163959"/>
    <lineage>
        <taxon>Bacteria</taxon>
        <taxon>Bacillati</taxon>
        <taxon>Bacillota</taxon>
        <taxon>Bacilli</taxon>
        <taxon>Bacillales</taxon>
        <taxon>Candidatus Carbonibacillus</taxon>
    </lineage>
</organism>
<reference evidence="5" key="1">
    <citation type="journal article" date="2018" name="Sci. Rep.">
        <title>Lignite coal burning seam in the remote Altai Mountains harbors a hydrogen-driven thermophilic microbial community.</title>
        <authorList>
            <person name="Kadnikov V.V."/>
            <person name="Mardanov A.V."/>
            <person name="Ivasenko D.A."/>
            <person name="Antsiferov D.V."/>
            <person name="Beletsky A.V."/>
            <person name="Karnachuk O.V."/>
            <person name="Ravin N.V."/>
        </authorList>
    </citation>
    <scope>NUCLEOTIDE SEQUENCE [LARGE SCALE GENOMIC DNA]</scope>
</reference>
<feature type="domain" description="Ketoreductase" evidence="3">
    <location>
        <begin position="3"/>
        <end position="185"/>
    </location>
</feature>
<comment type="caution">
    <text evidence="4">The sequence shown here is derived from an EMBL/GenBank/DDBJ whole genome shotgun (WGS) entry which is preliminary data.</text>
</comment>
<evidence type="ECO:0000259" key="3">
    <source>
        <dbReference type="SMART" id="SM00822"/>
    </source>
</evidence>
<dbReference type="InterPro" id="IPR036291">
    <property type="entry name" value="NAD(P)-bd_dom_sf"/>
</dbReference>
<dbReference type="InterPro" id="IPR057326">
    <property type="entry name" value="KR_dom"/>
</dbReference>
<evidence type="ECO:0000313" key="5">
    <source>
        <dbReference type="Proteomes" id="UP000244338"/>
    </source>
</evidence>
<dbReference type="FunFam" id="3.40.50.720:FF:000173">
    <property type="entry name" value="3-oxoacyl-[acyl-carrier protein] reductase"/>
    <property type="match status" value="1"/>
</dbReference>
<proteinExistence type="inferred from homology"/>
<dbReference type="CDD" id="cd05233">
    <property type="entry name" value="SDR_c"/>
    <property type="match status" value="1"/>
</dbReference>